<feature type="domain" description="PpiC" evidence="3">
    <location>
        <begin position="88"/>
        <end position="184"/>
    </location>
</feature>
<keyword evidence="5" id="KW-1185">Reference proteome</keyword>
<keyword evidence="1" id="KW-0697">Rotamase</keyword>
<accession>A0A4R4DX32</accession>
<name>A0A4R4DX32_9BACT</name>
<proteinExistence type="predicted"/>
<reference evidence="4 5" key="1">
    <citation type="submission" date="2019-03" db="EMBL/GenBank/DDBJ databases">
        <authorList>
            <person name="Kim M.K.M."/>
        </authorList>
    </citation>
    <scope>NUCLEOTIDE SEQUENCE [LARGE SCALE GENOMIC DNA]</scope>
    <source>
        <strain evidence="4 5">17J68-15</strain>
    </source>
</reference>
<dbReference type="RefSeq" id="WP_131852493.1">
    <property type="nucleotide sequence ID" value="NZ_SKFH01000022.1"/>
</dbReference>
<dbReference type="Gene3D" id="3.10.50.40">
    <property type="match status" value="1"/>
</dbReference>
<dbReference type="GO" id="GO:0003755">
    <property type="term" value="F:peptidyl-prolyl cis-trans isomerase activity"/>
    <property type="evidence" value="ECO:0007669"/>
    <property type="project" value="UniProtKB-KW"/>
</dbReference>
<dbReference type="Proteomes" id="UP000295164">
    <property type="component" value="Unassembled WGS sequence"/>
</dbReference>
<dbReference type="OrthoDB" id="1348210at2"/>
<comment type="caution">
    <text evidence="4">The sequence shown here is derived from an EMBL/GenBank/DDBJ whole genome shotgun (WGS) entry which is preliminary data.</text>
</comment>
<keyword evidence="1" id="KW-0413">Isomerase</keyword>
<dbReference type="EMBL" id="SKFH01000022">
    <property type="protein sequence ID" value="TCZ69301.1"/>
    <property type="molecule type" value="Genomic_DNA"/>
</dbReference>
<dbReference type="PROSITE" id="PS50198">
    <property type="entry name" value="PPIC_PPIASE_2"/>
    <property type="match status" value="1"/>
</dbReference>
<protein>
    <recommendedName>
        <fullName evidence="3">PpiC domain-containing protein</fullName>
    </recommendedName>
</protein>
<sequence>MKKILLLCLFVLPFVVQAQTAVQLLASVHSTNDAEILIARYPRRKPELFRLDSGTDSTALSGALFAKKAGYTFRFEGYWYKLLKKDLFPEFHVSYIYLDGSQLPLARIDSLRQVIMSRYRTGTPFADLAAEYTMDGNSTGVLGWRREGMLVKEFETAVRQHRRGDLFTVDLPERNWYYVVLNTDDERSGSVLTFFRIKED</sequence>
<evidence type="ECO:0000256" key="1">
    <source>
        <dbReference type="PROSITE-ProRule" id="PRU00278"/>
    </source>
</evidence>
<organism evidence="4 5">
    <name type="scientific">Flaviaesturariibacter aridisoli</name>
    <dbReference type="NCBI Taxonomy" id="2545761"/>
    <lineage>
        <taxon>Bacteria</taxon>
        <taxon>Pseudomonadati</taxon>
        <taxon>Bacteroidota</taxon>
        <taxon>Chitinophagia</taxon>
        <taxon>Chitinophagales</taxon>
        <taxon>Chitinophagaceae</taxon>
        <taxon>Flaviaestuariibacter</taxon>
    </lineage>
</organism>
<evidence type="ECO:0000259" key="3">
    <source>
        <dbReference type="PROSITE" id="PS50198"/>
    </source>
</evidence>
<dbReference type="SUPFAM" id="SSF54534">
    <property type="entry name" value="FKBP-like"/>
    <property type="match status" value="1"/>
</dbReference>
<dbReference type="InterPro" id="IPR046357">
    <property type="entry name" value="PPIase_dom_sf"/>
</dbReference>
<evidence type="ECO:0000256" key="2">
    <source>
        <dbReference type="SAM" id="SignalP"/>
    </source>
</evidence>
<feature type="chain" id="PRO_5020593150" description="PpiC domain-containing protein" evidence="2">
    <location>
        <begin position="19"/>
        <end position="200"/>
    </location>
</feature>
<evidence type="ECO:0000313" key="4">
    <source>
        <dbReference type="EMBL" id="TCZ69301.1"/>
    </source>
</evidence>
<feature type="signal peptide" evidence="2">
    <location>
        <begin position="1"/>
        <end position="18"/>
    </location>
</feature>
<evidence type="ECO:0000313" key="5">
    <source>
        <dbReference type="Proteomes" id="UP000295164"/>
    </source>
</evidence>
<dbReference type="Pfam" id="PF13616">
    <property type="entry name" value="Rotamase_3"/>
    <property type="match status" value="1"/>
</dbReference>
<gene>
    <name evidence="4" type="ORF">E0486_12355</name>
</gene>
<dbReference type="InterPro" id="IPR000297">
    <property type="entry name" value="PPIase_PpiC"/>
</dbReference>
<keyword evidence="2" id="KW-0732">Signal</keyword>
<dbReference type="AlphaFoldDB" id="A0A4R4DX32"/>